<dbReference type="Proteomes" id="UP001224359">
    <property type="component" value="Unassembled WGS sequence"/>
</dbReference>
<evidence type="ECO:0000313" key="2">
    <source>
        <dbReference type="EMBL" id="MDQ0159318.1"/>
    </source>
</evidence>
<accession>A0ABT9VEE5</accession>
<sequence>MSSRKKSDQNEPKLYGTFISVVIVGVTITLMWIGIFIGFM</sequence>
<name>A0ABT9VEE5_9BACI</name>
<protein>
    <recommendedName>
        <fullName evidence="4">Cytochrome c oxidase subunit 2A</fullName>
    </recommendedName>
</protein>
<evidence type="ECO:0008006" key="4">
    <source>
        <dbReference type="Google" id="ProtNLM"/>
    </source>
</evidence>
<comment type="caution">
    <text evidence="2">The sequence shown here is derived from an EMBL/GenBank/DDBJ whole genome shotgun (WGS) entry which is preliminary data.</text>
</comment>
<dbReference type="EMBL" id="JAUSTQ010000004">
    <property type="protein sequence ID" value="MDQ0159318.1"/>
    <property type="molecule type" value="Genomic_DNA"/>
</dbReference>
<dbReference type="RefSeq" id="WP_306975704.1">
    <property type="nucleotide sequence ID" value="NZ_JAUSTQ010000004.1"/>
</dbReference>
<keyword evidence="1" id="KW-0472">Membrane</keyword>
<keyword evidence="1" id="KW-0812">Transmembrane</keyword>
<keyword evidence="3" id="KW-1185">Reference proteome</keyword>
<gene>
    <name evidence="2" type="ORF">J2S77_001282</name>
</gene>
<proteinExistence type="predicted"/>
<keyword evidence="1" id="KW-1133">Transmembrane helix</keyword>
<feature type="transmembrane region" description="Helical" evidence="1">
    <location>
        <begin position="14"/>
        <end position="39"/>
    </location>
</feature>
<organism evidence="2 3">
    <name type="scientific">Alkalibacillus salilacus</name>
    <dbReference type="NCBI Taxonomy" id="284582"/>
    <lineage>
        <taxon>Bacteria</taxon>
        <taxon>Bacillati</taxon>
        <taxon>Bacillota</taxon>
        <taxon>Bacilli</taxon>
        <taxon>Bacillales</taxon>
        <taxon>Bacillaceae</taxon>
        <taxon>Alkalibacillus</taxon>
    </lineage>
</organism>
<evidence type="ECO:0000313" key="3">
    <source>
        <dbReference type="Proteomes" id="UP001224359"/>
    </source>
</evidence>
<evidence type="ECO:0000256" key="1">
    <source>
        <dbReference type="SAM" id="Phobius"/>
    </source>
</evidence>
<reference evidence="2 3" key="1">
    <citation type="submission" date="2023-07" db="EMBL/GenBank/DDBJ databases">
        <title>Genomic Encyclopedia of Type Strains, Phase IV (KMG-IV): sequencing the most valuable type-strain genomes for metagenomic binning, comparative biology and taxonomic classification.</title>
        <authorList>
            <person name="Goeker M."/>
        </authorList>
    </citation>
    <scope>NUCLEOTIDE SEQUENCE [LARGE SCALE GENOMIC DNA]</scope>
    <source>
        <strain evidence="2 3">DSM 16460</strain>
    </source>
</reference>